<evidence type="ECO:0000256" key="5">
    <source>
        <dbReference type="ARBA" id="ARBA00047605"/>
    </source>
</evidence>
<accession>A0A1X6NF67</accession>
<evidence type="ECO:0000313" key="11">
    <source>
        <dbReference type="Proteomes" id="UP000194127"/>
    </source>
</evidence>
<dbReference type="STRING" id="670580.A0A1X6NF67"/>
<dbReference type="InterPro" id="IPR020617">
    <property type="entry name" value="Thiolase_C"/>
</dbReference>
<dbReference type="PIRSF" id="PIRSF000429">
    <property type="entry name" value="Ac-CoA_Ac_transf"/>
    <property type="match status" value="1"/>
</dbReference>
<dbReference type="NCBIfam" id="TIGR01930">
    <property type="entry name" value="AcCoA-C-Actrans"/>
    <property type="match status" value="1"/>
</dbReference>
<sequence length="371" mass="39473">MAMERVKQLVSHMSPGSSKGVAALERKSPDDVVITLAIRSPLCKAKGGGFITDELMLEMFKQAIAQSGIDPALVGDITVGNVLSPGALYEARVAALAAGFPETVPVQTVNRFCSSGLMAVTDIANKVRVGQIEVGLAIGIESMSQNEDKGAPTISDSIKANPTACDCAMPMGWTSENVAGDFHINREDMDEWATLSFQRAEHADRSGYFKNEIVPITAYEKPDETGKRAVKVVSKDDGIRYGTTKDKLLKVRAAFPQWKPSQTTGGNASQITDGAAAVLIMTRRKAEELGLRVLAKHIATAVAGVPPRVMGIGPTYAIPMVLEHVGITQDDVDIFEVATGLNELARRNGKILVTSMCIGTGMGAAAVFVRD</sequence>
<evidence type="ECO:0000313" key="10">
    <source>
        <dbReference type="EMBL" id="OSX67281.1"/>
    </source>
</evidence>
<dbReference type="GO" id="GO:0005777">
    <property type="term" value="C:peroxisome"/>
    <property type="evidence" value="ECO:0007669"/>
    <property type="project" value="TreeGrafter"/>
</dbReference>
<dbReference type="InterPro" id="IPR002155">
    <property type="entry name" value="Thiolase"/>
</dbReference>
<comment type="similarity">
    <text evidence="2 6">Belongs to the thiolase-like superfamily. Thiolase family.</text>
</comment>
<organism evidence="10 11">
    <name type="scientific">Postia placenta MAD-698-R-SB12</name>
    <dbReference type="NCBI Taxonomy" id="670580"/>
    <lineage>
        <taxon>Eukaryota</taxon>
        <taxon>Fungi</taxon>
        <taxon>Dikarya</taxon>
        <taxon>Basidiomycota</taxon>
        <taxon>Agaricomycotina</taxon>
        <taxon>Agaricomycetes</taxon>
        <taxon>Polyporales</taxon>
        <taxon>Adustoporiaceae</taxon>
        <taxon>Rhodonia</taxon>
    </lineage>
</organism>
<dbReference type="AlphaFoldDB" id="A0A1X6NF67"/>
<dbReference type="GO" id="GO:0003988">
    <property type="term" value="F:acetyl-CoA C-acyltransferase activity"/>
    <property type="evidence" value="ECO:0007669"/>
    <property type="project" value="UniProtKB-EC"/>
</dbReference>
<feature type="domain" description="Thiolase C-terminal" evidence="9">
    <location>
        <begin position="292"/>
        <end position="337"/>
    </location>
</feature>
<evidence type="ECO:0000256" key="1">
    <source>
        <dbReference type="ARBA" id="ARBA00004872"/>
    </source>
</evidence>
<protein>
    <recommendedName>
        <fullName evidence="12">Thiolase N-terminal domain-containing protein</fullName>
    </recommendedName>
</protein>
<dbReference type="OrthoDB" id="5404651at2759"/>
<dbReference type="InterPro" id="IPR020615">
    <property type="entry name" value="Thiolase_acyl_enz_int_AS"/>
</dbReference>
<evidence type="ECO:0000259" key="9">
    <source>
        <dbReference type="Pfam" id="PF02803"/>
    </source>
</evidence>
<evidence type="ECO:0008006" key="12">
    <source>
        <dbReference type="Google" id="ProtNLM"/>
    </source>
</evidence>
<feature type="domain" description="Thiolase N-terminal" evidence="8">
    <location>
        <begin position="32"/>
        <end position="283"/>
    </location>
</feature>
<dbReference type="PANTHER" id="PTHR43853">
    <property type="entry name" value="3-KETOACYL-COA THIOLASE, PEROXISOMAL"/>
    <property type="match status" value="1"/>
</dbReference>
<dbReference type="InterPro" id="IPR050215">
    <property type="entry name" value="Thiolase-like_sf_Thiolase"/>
</dbReference>
<dbReference type="InterPro" id="IPR020616">
    <property type="entry name" value="Thiolase_N"/>
</dbReference>
<feature type="region of interest" description="Disordered" evidence="7">
    <location>
        <begin position="1"/>
        <end position="23"/>
    </location>
</feature>
<proteinExistence type="inferred from homology"/>
<evidence type="ECO:0000256" key="3">
    <source>
        <dbReference type="ARBA" id="ARBA00022679"/>
    </source>
</evidence>
<name>A0A1X6NF67_9APHY</name>
<evidence type="ECO:0000259" key="8">
    <source>
        <dbReference type="Pfam" id="PF00108"/>
    </source>
</evidence>
<dbReference type="SUPFAM" id="SSF53901">
    <property type="entry name" value="Thiolase-like"/>
    <property type="match status" value="2"/>
</dbReference>
<gene>
    <name evidence="10" type="ORF">POSPLADRAFT_1042525</name>
</gene>
<evidence type="ECO:0000256" key="6">
    <source>
        <dbReference type="RuleBase" id="RU003557"/>
    </source>
</evidence>
<dbReference type="PANTHER" id="PTHR43853:SF10">
    <property type="entry name" value="ACETYL-COA C-ACETYLTRANSFERASE"/>
    <property type="match status" value="1"/>
</dbReference>
<comment type="pathway">
    <text evidence="1">Lipid metabolism; fatty acid metabolism.</text>
</comment>
<comment type="catalytic activity">
    <reaction evidence="5">
        <text>an acyl-CoA + acetyl-CoA = a 3-oxoacyl-CoA + CoA</text>
        <dbReference type="Rhea" id="RHEA:21564"/>
        <dbReference type="ChEBI" id="CHEBI:57287"/>
        <dbReference type="ChEBI" id="CHEBI:57288"/>
        <dbReference type="ChEBI" id="CHEBI:58342"/>
        <dbReference type="ChEBI" id="CHEBI:90726"/>
        <dbReference type="EC" id="2.3.1.16"/>
    </reaction>
</comment>
<dbReference type="InterPro" id="IPR016039">
    <property type="entry name" value="Thiolase-like"/>
</dbReference>
<keyword evidence="4 6" id="KW-0012">Acyltransferase</keyword>
<reference evidence="10 11" key="1">
    <citation type="submission" date="2017-04" db="EMBL/GenBank/DDBJ databases">
        <title>Genome Sequence of the Model Brown-Rot Fungus Postia placenta SB12.</title>
        <authorList>
            <consortium name="DOE Joint Genome Institute"/>
            <person name="Gaskell J."/>
            <person name="Kersten P."/>
            <person name="Larrondo L.F."/>
            <person name="Canessa P."/>
            <person name="Martinez D."/>
            <person name="Hibbett D."/>
            <person name="Schmoll M."/>
            <person name="Kubicek C.P."/>
            <person name="Martinez A.T."/>
            <person name="Yadav J."/>
            <person name="Master E."/>
            <person name="Magnuson J.K."/>
            <person name="James T."/>
            <person name="Yaver D."/>
            <person name="Berka R."/>
            <person name="Labutti K."/>
            <person name="Lipzen A."/>
            <person name="Aerts A."/>
            <person name="Barry K."/>
            <person name="Henrissat B."/>
            <person name="Blanchette R."/>
            <person name="Grigoriev I."/>
            <person name="Cullen D."/>
        </authorList>
    </citation>
    <scope>NUCLEOTIDE SEQUENCE [LARGE SCALE GENOMIC DNA]</scope>
    <source>
        <strain evidence="10 11">MAD-698-R-SB12</strain>
    </source>
</reference>
<dbReference type="CDD" id="cd00751">
    <property type="entry name" value="thiolase"/>
    <property type="match status" value="1"/>
</dbReference>
<dbReference type="Proteomes" id="UP000194127">
    <property type="component" value="Unassembled WGS sequence"/>
</dbReference>
<dbReference type="PROSITE" id="PS00098">
    <property type="entry name" value="THIOLASE_1"/>
    <property type="match status" value="1"/>
</dbReference>
<dbReference type="GO" id="GO:0010124">
    <property type="term" value="P:phenylacetate catabolic process"/>
    <property type="evidence" value="ECO:0007669"/>
    <property type="project" value="TreeGrafter"/>
</dbReference>
<dbReference type="EMBL" id="KZ110591">
    <property type="protein sequence ID" value="OSX67281.1"/>
    <property type="molecule type" value="Genomic_DNA"/>
</dbReference>
<evidence type="ECO:0000256" key="7">
    <source>
        <dbReference type="SAM" id="MobiDB-lite"/>
    </source>
</evidence>
<keyword evidence="3 6" id="KW-0808">Transferase</keyword>
<dbReference type="GeneID" id="36323075"/>
<evidence type="ECO:0000256" key="2">
    <source>
        <dbReference type="ARBA" id="ARBA00010982"/>
    </source>
</evidence>
<dbReference type="Pfam" id="PF00108">
    <property type="entry name" value="Thiolase_N"/>
    <property type="match status" value="1"/>
</dbReference>
<dbReference type="RefSeq" id="XP_024344075.1">
    <property type="nucleotide sequence ID" value="XM_024478125.1"/>
</dbReference>
<dbReference type="Gene3D" id="3.40.47.10">
    <property type="match status" value="3"/>
</dbReference>
<keyword evidence="11" id="KW-1185">Reference proteome</keyword>
<evidence type="ECO:0000256" key="4">
    <source>
        <dbReference type="ARBA" id="ARBA00023315"/>
    </source>
</evidence>
<dbReference type="Pfam" id="PF02803">
    <property type="entry name" value="Thiolase_C"/>
    <property type="match status" value="1"/>
</dbReference>
<dbReference type="GO" id="GO:0006635">
    <property type="term" value="P:fatty acid beta-oxidation"/>
    <property type="evidence" value="ECO:0007669"/>
    <property type="project" value="TreeGrafter"/>
</dbReference>